<feature type="domain" description="FAD-dependent oxidoreductase 2 FAD-binding" evidence="3">
    <location>
        <begin position="6"/>
        <end position="535"/>
    </location>
</feature>
<keyword evidence="2" id="KW-0560">Oxidoreductase</keyword>
<dbReference type="GO" id="GO:0033765">
    <property type="term" value="F:steroid dehydrogenase activity, acting on the CH-CH group of donors"/>
    <property type="evidence" value="ECO:0007669"/>
    <property type="project" value="UniProtKB-ARBA"/>
</dbReference>
<evidence type="ECO:0000256" key="1">
    <source>
        <dbReference type="ARBA" id="ARBA00022630"/>
    </source>
</evidence>
<comment type="caution">
    <text evidence="4">The sequence shown here is derived from an EMBL/GenBank/DDBJ whole genome shotgun (WGS) entry which is preliminary data.</text>
</comment>
<dbReference type="PANTHER" id="PTHR43260">
    <property type="entry name" value="3-KETOSTEROID-DELTA-1-DEHYDROGENASE"/>
    <property type="match status" value="1"/>
</dbReference>
<evidence type="ECO:0000313" key="5">
    <source>
        <dbReference type="Proteomes" id="UP000587002"/>
    </source>
</evidence>
<dbReference type="InterPro" id="IPR036188">
    <property type="entry name" value="FAD/NAD-bd_sf"/>
</dbReference>
<evidence type="ECO:0000313" key="4">
    <source>
        <dbReference type="EMBL" id="NYI85307.1"/>
    </source>
</evidence>
<dbReference type="Gene3D" id="3.50.50.60">
    <property type="entry name" value="FAD/NAD(P)-binding domain"/>
    <property type="match status" value="1"/>
</dbReference>
<dbReference type="SUPFAM" id="SSF51905">
    <property type="entry name" value="FAD/NAD(P)-binding domain"/>
    <property type="match status" value="1"/>
</dbReference>
<dbReference type="Gene3D" id="3.90.700.10">
    <property type="entry name" value="Succinate dehydrogenase/fumarate reductase flavoprotein, catalytic domain"/>
    <property type="match status" value="1"/>
</dbReference>
<reference evidence="4 5" key="1">
    <citation type="submission" date="2020-07" db="EMBL/GenBank/DDBJ databases">
        <title>Sequencing the genomes of 1000 actinobacteria strains.</title>
        <authorList>
            <person name="Klenk H.-P."/>
        </authorList>
    </citation>
    <scope>NUCLEOTIDE SEQUENCE [LARGE SCALE GENOMIC DNA]</scope>
    <source>
        <strain evidence="4 5">DSM 44065</strain>
    </source>
</reference>
<keyword evidence="1" id="KW-0285">Flavoprotein</keyword>
<accession>A0A853ASR5</accession>
<dbReference type="AlphaFoldDB" id="A0A853ASR5"/>
<dbReference type="RefSeq" id="WP_179723207.1">
    <property type="nucleotide sequence ID" value="NZ_BAABFH010000001.1"/>
</dbReference>
<dbReference type="Proteomes" id="UP000587002">
    <property type="component" value="Unassembled WGS sequence"/>
</dbReference>
<evidence type="ECO:0000259" key="3">
    <source>
        <dbReference type="Pfam" id="PF00890"/>
    </source>
</evidence>
<gene>
    <name evidence="4" type="ORF">HNR68_003937</name>
</gene>
<dbReference type="EMBL" id="JACCFJ010000001">
    <property type="protein sequence ID" value="NYI85307.1"/>
    <property type="molecule type" value="Genomic_DNA"/>
</dbReference>
<dbReference type="PANTHER" id="PTHR43260:SF1">
    <property type="entry name" value="KSDD-LIKE STEROID DEHYDROGENASE RV0785"/>
    <property type="match status" value="1"/>
</dbReference>
<dbReference type="InterPro" id="IPR003953">
    <property type="entry name" value="FAD-dep_OxRdtase_2_FAD-bd"/>
</dbReference>
<dbReference type="InterPro" id="IPR027477">
    <property type="entry name" value="Succ_DH/fumarate_Rdtase_cat_sf"/>
</dbReference>
<name>A0A853ASR5_9PSEU</name>
<dbReference type="InterPro" id="IPR014614">
    <property type="entry name" value="KsdD_DH"/>
</dbReference>
<sequence>MNTEPDVIVVGAGLAGLVATHELTKAGRRVVVVEQENRANLGGQAFWSLGGLFLVDSPEQRRLGVRDSYELALQDWLGSAGFDREDEDHWGRQWARAYVRFAATEKRQYLRDLGLRLTPLVGWAERGGGVAGGHGNSVPRFHLTWGTGPEVVRVFAEPVLAAEERGLVEFRFRHQVDELVVEDGAVVGVRGTVLEPSDAARGVASSREAVGEFELRAKAVVVASGGIGHNHELIRANWPVDRLGPCPETMISGVPAHVDGRMIAITESAGGRIVNRDRMWHYTEGIHNWDPIWPDHAIRILAGPSSLWFDATGKRLPAPCFPGFDTNRTMKEILSTGYDYSWLVLTQSILAKEFSLSGSEQNPEITAKDLKQTLATRLSKDAPGPVDAFKNKGVDFVVADDLRELVAGMNEIARGPKLDHDEIERQIVARDREVEHKHTKDFQLMAVANARRYLADKVSRVAKPHRILDPAHGPLIAVRLNVLTRKTLGGVQTNLDSQVIGSDGTPLPGLYAAGEVAGFGGGGVHGYNALEGTFLGGCIFSGRAAGRALARNL</sequence>
<dbReference type="NCBIfam" id="NF009472">
    <property type="entry name" value="PRK12834.1"/>
    <property type="match status" value="1"/>
</dbReference>
<dbReference type="PIRSF" id="PIRSF036654">
    <property type="entry name" value="UCP036654"/>
    <property type="match status" value="1"/>
</dbReference>
<organism evidence="4 5">
    <name type="scientific">Saccharopolyspora hordei</name>
    <dbReference type="NCBI Taxonomy" id="1838"/>
    <lineage>
        <taxon>Bacteria</taxon>
        <taxon>Bacillati</taxon>
        <taxon>Actinomycetota</taxon>
        <taxon>Actinomycetes</taxon>
        <taxon>Pseudonocardiales</taxon>
        <taxon>Pseudonocardiaceae</taxon>
        <taxon>Saccharopolyspora</taxon>
    </lineage>
</organism>
<dbReference type="Pfam" id="PF00890">
    <property type="entry name" value="FAD_binding_2"/>
    <property type="match status" value="1"/>
</dbReference>
<proteinExistence type="predicted"/>
<protein>
    <recommendedName>
        <fullName evidence="3">FAD-dependent oxidoreductase 2 FAD-binding domain-containing protein</fullName>
    </recommendedName>
</protein>
<keyword evidence="5" id="KW-1185">Reference proteome</keyword>
<evidence type="ECO:0000256" key="2">
    <source>
        <dbReference type="ARBA" id="ARBA00023002"/>
    </source>
</evidence>